<evidence type="ECO:0000256" key="4">
    <source>
        <dbReference type="ARBA" id="ARBA00022737"/>
    </source>
</evidence>
<gene>
    <name evidence="12" type="ORF">NQ314_006332</name>
</gene>
<sequence length="651" mass="71883">MIFLKPAWINHEDDKPIFSVDIHPKGGRFATGGQGGSGGRIVVWNIGPVINENEEADPKIPKMLCQMDNHLACVNVVRWSNAGHLLASGGDDKLVMIWRLTNEGSSSIFGSGKVNVETWKCVHTLNSHNGDILDIAWAPHDGWLASGSVDNTVIIWNAHKFPEKVAVLKSHTGMVKGVTWDPVGKYIASQSDDKSLRIWRTSDWAQQEVVTDPFVECSATTHVLRLSWSPDGQYLVSAHAMNGGGPTAQIIEREGWRQDKDFRFNSNILKKQTPGGPKMTQYCCCAIGSRDRSISVWLTSLKRPLVVIKDLFDDSVLDISWSSNGLYLLACSWDGTVACVTFTQEEIGTPLSMDEKVMDMNWNLSFSGTQIVENPELLSAIDEINEKNNAPVVNKPDIQEPQPVIKDVSFESPKLNQSILVPANKQLETRLPSGKRRITPMLLTSLLLYSSQSGKEVSKIVVQPPGIQINQLMCSEVPGDEPIVKFINILDPLKMPPGVTVTNNCHKTTKGSLSKIEVYKNINDKDPKWDTYLASVNGCSLSTSNNPIISLTDGRAYSYSMDLQTWVQLSNPLDPVSGTGGRLTRRVPSNLPLASLQRSMPMHRNLDTLPPGVTLSFLESQITATSVLESVSEYRHWLIATVNHLLDKGPE</sequence>
<evidence type="ECO:0000256" key="5">
    <source>
        <dbReference type="ARBA" id="ARBA00022853"/>
    </source>
</evidence>
<dbReference type="InterPro" id="IPR036322">
    <property type="entry name" value="WD40_repeat_dom_sf"/>
</dbReference>
<comment type="subcellular location">
    <subcellularLocation>
        <location evidence="1">Nucleus</location>
    </subcellularLocation>
</comment>
<dbReference type="GO" id="GO:0006338">
    <property type="term" value="P:chromatin remodeling"/>
    <property type="evidence" value="ECO:0007669"/>
    <property type="project" value="InterPro"/>
</dbReference>
<evidence type="ECO:0000256" key="9">
    <source>
        <dbReference type="PROSITE-ProRule" id="PRU00221"/>
    </source>
</evidence>
<name>A0AAV8Z4P9_9CUCU</name>
<organism evidence="12 13">
    <name type="scientific">Rhamnusium bicolor</name>
    <dbReference type="NCBI Taxonomy" id="1586634"/>
    <lineage>
        <taxon>Eukaryota</taxon>
        <taxon>Metazoa</taxon>
        <taxon>Ecdysozoa</taxon>
        <taxon>Arthropoda</taxon>
        <taxon>Hexapoda</taxon>
        <taxon>Insecta</taxon>
        <taxon>Pterygota</taxon>
        <taxon>Neoptera</taxon>
        <taxon>Endopterygota</taxon>
        <taxon>Coleoptera</taxon>
        <taxon>Polyphaga</taxon>
        <taxon>Cucujiformia</taxon>
        <taxon>Chrysomeloidea</taxon>
        <taxon>Cerambycidae</taxon>
        <taxon>Lepturinae</taxon>
        <taxon>Rhagiini</taxon>
        <taxon>Rhamnusium</taxon>
    </lineage>
</organism>
<comment type="similarity">
    <text evidence="2">Belongs to the WD repeat HIR1 family.</text>
</comment>
<dbReference type="InterPro" id="IPR001680">
    <property type="entry name" value="WD40_rpt"/>
</dbReference>
<dbReference type="InterPro" id="IPR011494">
    <property type="entry name" value="HIRA-like_C"/>
</dbReference>
<keyword evidence="3 9" id="KW-0853">WD repeat</keyword>
<dbReference type="InterPro" id="IPR031120">
    <property type="entry name" value="HIR1-like"/>
</dbReference>
<feature type="domain" description="Protein HIRA-like C-terminal" evidence="10">
    <location>
        <begin position="528"/>
        <end position="649"/>
    </location>
</feature>
<dbReference type="SUPFAM" id="SSF50978">
    <property type="entry name" value="WD40 repeat-like"/>
    <property type="match status" value="1"/>
</dbReference>
<dbReference type="InterPro" id="IPR015943">
    <property type="entry name" value="WD40/YVTN_repeat-like_dom_sf"/>
</dbReference>
<keyword evidence="6" id="KW-0805">Transcription regulation</keyword>
<dbReference type="GO" id="GO:0000417">
    <property type="term" value="C:HIR complex"/>
    <property type="evidence" value="ECO:0007669"/>
    <property type="project" value="TreeGrafter"/>
</dbReference>
<evidence type="ECO:0000259" key="11">
    <source>
        <dbReference type="Pfam" id="PF24105"/>
    </source>
</evidence>
<evidence type="ECO:0000313" key="13">
    <source>
        <dbReference type="Proteomes" id="UP001162156"/>
    </source>
</evidence>
<feature type="repeat" description="WD" evidence="9">
    <location>
        <begin position="67"/>
        <end position="108"/>
    </location>
</feature>
<dbReference type="SMART" id="SM00320">
    <property type="entry name" value="WD40"/>
    <property type="match status" value="6"/>
</dbReference>
<evidence type="ECO:0000256" key="7">
    <source>
        <dbReference type="ARBA" id="ARBA00023163"/>
    </source>
</evidence>
<dbReference type="Pfam" id="PF24105">
    <property type="entry name" value="Beta-prop_CAF1B_HIR1"/>
    <property type="match status" value="1"/>
</dbReference>
<dbReference type="GO" id="GO:0031491">
    <property type="term" value="F:nucleosome binding"/>
    <property type="evidence" value="ECO:0007669"/>
    <property type="project" value="TreeGrafter"/>
</dbReference>
<dbReference type="Gene3D" id="2.130.10.10">
    <property type="entry name" value="YVTN repeat-like/Quinoprotein amine dehydrogenase"/>
    <property type="match status" value="2"/>
</dbReference>
<evidence type="ECO:0000313" key="12">
    <source>
        <dbReference type="EMBL" id="KAJ8958968.1"/>
    </source>
</evidence>
<dbReference type="InterPro" id="IPR019015">
    <property type="entry name" value="HIRA_B_motif"/>
</dbReference>
<dbReference type="GO" id="GO:0006355">
    <property type="term" value="P:regulation of DNA-templated transcription"/>
    <property type="evidence" value="ECO:0007669"/>
    <property type="project" value="InterPro"/>
</dbReference>
<evidence type="ECO:0008006" key="14">
    <source>
        <dbReference type="Google" id="ProtNLM"/>
    </source>
</evidence>
<dbReference type="Pfam" id="PF07569">
    <property type="entry name" value="Hira"/>
    <property type="match status" value="1"/>
</dbReference>
<dbReference type="PROSITE" id="PS50082">
    <property type="entry name" value="WD_REPEATS_2"/>
    <property type="match status" value="3"/>
</dbReference>
<feature type="repeat" description="WD" evidence="9">
    <location>
        <begin position="168"/>
        <end position="199"/>
    </location>
</feature>
<dbReference type="PRINTS" id="PR00320">
    <property type="entry name" value="GPROTEINBRPT"/>
</dbReference>
<feature type="domain" description="CAF1B/HIR1 beta-propeller" evidence="11">
    <location>
        <begin position="11"/>
        <end position="202"/>
    </location>
</feature>
<dbReference type="GO" id="GO:0006351">
    <property type="term" value="P:DNA-templated transcription"/>
    <property type="evidence" value="ECO:0007669"/>
    <property type="project" value="InterPro"/>
</dbReference>
<evidence type="ECO:0000256" key="1">
    <source>
        <dbReference type="ARBA" id="ARBA00004123"/>
    </source>
</evidence>
<feature type="repeat" description="WD" evidence="9">
    <location>
        <begin position="125"/>
        <end position="157"/>
    </location>
</feature>
<proteinExistence type="inferred from homology"/>
<dbReference type="InterPro" id="IPR055410">
    <property type="entry name" value="Beta-prop_CAF1B_HIR1"/>
</dbReference>
<dbReference type="PANTHER" id="PTHR13831:SF0">
    <property type="entry name" value="PROTEIN HIRA"/>
    <property type="match status" value="1"/>
</dbReference>
<dbReference type="AlphaFoldDB" id="A0AAV8Z4P9"/>
<reference evidence="12" key="1">
    <citation type="journal article" date="2023" name="Insect Mol. Biol.">
        <title>Genome sequencing provides insights into the evolution of gene families encoding plant cell wall-degrading enzymes in longhorned beetles.</title>
        <authorList>
            <person name="Shin N.R."/>
            <person name="Okamura Y."/>
            <person name="Kirsch R."/>
            <person name="Pauchet Y."/>
        </authorList>
    </citation>
    <scope>NUCLEOTIDE SEQUENCE</scope>
    <source>
        <strain evidence="12">RBIC_L_NR</strain>
    </source>
</reference>
<evidence type="ECO:0000259" key="10">
    <source>
        <dbReference type="Pfam" id="PF07569"/>
    </source>
</evidence>
<dbReference type="FunFam" id="2.130.10.10:FF:002340">
    <property type="entry name" value="Protein HIRA"/>
    <property type="match status" value="1"/>
</dbReference>
<keyword evidence="8" id="KW-0539">Nucleus</keyword>
<keyword evidence="5" id="KW-0156">Chromatin regulator</keyword>
<dbReference type="Pfam" id="PF00400">
    <property type="entry name" value="WD40"/>
    <property type="match status" value="2"/>
</dbReference>
<evidence type="ECO:0000256" key="3">
    <source>
        <dbReference type="ARBA" id="ARBA00022574"/>
    </source>
</evidence>
<protein>
    <recommendedName>
        <fullName evidence="14">Protein HIRA</fullName>
    </recommendedName>
</protein>
<dbReference type="PROSITE" id="PS50294">
    <property type="entry name" value="WD_REPEATS_REGION"/>
    <property type="match status" value="3"/>
</dbReference>
<evidence type="ECO:0000256" key="6">
    <source>
        <dbReference type="ARBA" id="ARBA00023015"/>
    </source>
</evidence>
<dbReference type="EMBL" id="JANEYF010001706">
    <property type="protein sequence ID" value="KAJ8958968.1"/>
    <property type="molecule type" value="Genomic_DNA"/>
</dbReference>
<dbReference type="InterPro" id="IPR020472">
    <property type="entry name" value="WD40_PAC1"/>
</dbReference>
<keyword evidence="7" id="KW-0804">Transcription</keyword>
<dbReference type="PANTHER" id="PTHR13831">
    <property type="entry name" value="MEMBER OF THE HIR1 FAMILY OF WD-REPEAT PROTEINS"/>
    <property type="match status" value="1"/>
</dbReference>
<keyword evidence="13" id="KW-1185">Reference proteome</keyword>
<evidence type="ECO:0000256" key="8">
    <source>
        <dbReference type="ARBA" id="ARBA00023242"/>
    </source>
</evidence>
<dbReference type="Proteomes" id="UP001162156">
    <property type="component" value="Unassembled WGS sequence"/>
</dbReference>
<dbReference type="GO" id="GO:0005634">
    <property type="term" value="C:nucleus"/>
    <property type="evidence" value="ECO:0007669"/>
    <property type="project" value="UniProtKB-SubCell"/>
</dbReference>
<dbReference type="GO" id="GO:0000785">
    <property type="term" value="C:chromatin"/>
    <property type="evidence" value="ECO:0007669"/>
    <property type="project" value="TreeGrafter"/>
</dbReference>
<accession>A0AAV8Z4P9</accession>
<dbReference type="Pfam" id="PF09453">
    <property type="entry name" value="HIRA_B"/>
    <property type="match status" value="1"/>
</dbReference>
<evidence type="ECO:0000256" key="2">
    <source>
        <dbReference type="ARBA" id="ARBA00007306"/>
    </source>
</evidence>
<keyword evidence="4" id="KW-0677">Repeat</keyword>
<comment type="caution">
    <text evidence="12">The sequence shown here is derived from an EMBL/GenBank/DDBJ whole genome shotgun (WGS) entry which is preliminary data.</text>
</comment>